<feature type="domain" description="GH15-like" evidence="1">
    <location>
        <begin position="218"/>
        <end position="582"/>
    </location>
</feature>
<dbReference type="InterPro" id="IPR011613">
    <property type="entry name" value="GH15-like"/>
</dbReference>
<dbReference type="SUPFAM" id="SSF48208">
    <property type="entry name" value="Six-hairpin glycosidases"/>
    <property type="match status" value="1"/>
</dbReference>
<sequence length="597" mass="69831">MKNLDYGVIGNCRSAALVSKYGSIDWFCFPDFDSPSLFAKLLDKEKGGSFAIEVGGEYKITQEYKQGTNILRTRFEAKEGTFDVLDFMPRYRTSDSTYYMPAEIYRYIRLVNGKPRFKISYNPAINYAKEKAVFRKTSEYVRTASVENDKNNFYLYSNFDFDAILDKKEIILNDDGFLFLSYNQKLVTVDINRVKLEYQRTKVYWLNWSYRSKRFNAYGDVIARSLLVLKLMSFQSSGAVLAALTTSMPETIGEVRNWDYRFCWIRDASMSIETLLKMGHQGAAARFLGFVKRILKSKYDEFQIMYGIRGERNLVEEFLPHLSGYENSKPVRIGNAAYNQKQNDSLGYLMDVIYNYYLFFPGNLDEIEEMWEIVRNIAKTVIAEWQNKDQSIWEFRNIEDHFVFSKVMCWVALDRTEKIAQLLNKDEYAKLIRVEADKIYRDICEKGWDEELQSFTQAYGNKQMDSSLLLIEQYGFIEANDERYIKTVRKIKEELLHEGLMYRYKNSDDFGLPSSAFTICTFWMVRALFVVGEKSDALGLFNQLLSYSNHLGLFSEDLDFETKRQLGNFPQAYSHLALINTASLFSEERILSQFIRP</sequence>
<organism evidence="3">
    <name type="scientific">uncultured Dysgonomonas sp</name>
    <dbReference type="NCBI Taxonomy" id="206096"/>
    <lineage>
        <taxon>Bacteria</taxon>
        <taxon>Pseudomonadati</taxon>
        <taxon>Bacteroidota</taxon>
        <taxon>Bacteroidia</taxon>
        <taxon>Bacteroidales</taxon>
        <taxon>Dysgonomonadaceae</taxon>
        <taxon>Dysgonomonas</taxon>
        <taxon>environmental samples</taxon>
    </lineage>
</organism>
<dbReference type="GO" id="GO:0004553">
    <property type="term" value="F:hydrolase activity, hydrolyzing O-glycosyl compounds"/>
    <property type="evidence" value="ECO:0007669"/>
    <property type="project" value="UniProtKB-ARBA"/>
</dbReference>
<dbReference type="PANTHER" id="PTHR31616:SF0">
    <property type="entry name" value="GLUCAN 1,4-ALPHA-GLUCOSIDASE"/>
    <property type="match status" value="1"/>
</dbReference>
<protein>
    <submittedName>
        <fullName evidence="3">Uncharacterized protein</fullName>
    </submittedName>
</protein>
<dbReference type="Gene3D" id="1.50.10.10">
    <property type="match status" value="1"/>
</dbReference>
<evidence type="ECO:0000259" key="1">
    <source>
        <dbReference type="Pfam" id="PF00723"/>
    </source>
</evidence>
<proteinExistence type="predicted"/>
<gene>
    <name evidence="3" type="ORF">KL86DYS1_20247</name>
</gene>
<dbReference type="GO" id="GO:0005975">
    <property type="term" value="P:carbohydrate metabolic process"/>
    <property type="evidence" value="ECO:0007669"/>
    <property type="project" value="InterPro"/>
</dbReference>
<feature type="domain" description="Trehalase-like N-terminal" evidence="2">
    <location>
        <begin position="8"/>
        <end position="143"/>
    </location>
</feature>
<evidence type="ECO:0000259" key="2">
    <source>
        <dbReference type="Pfam" id="PF19291"/>
    </source>
</evidence>
<dbReference type="InterPro" id="IPR012341">
    <property type="entry name" value="6hp_glycosidase-like_sf"/>
</dbReference>
<dbReference type="InterPro" id="IPR008928">
    <property type="entry name" value="6-hairpin_glycosidase_sf"/>
</dbReference>
<dbReference type="Pfam" id="PF19291">
    <property type="entry name" value="TREH_N"/>
    <property type="match status" value="1"/>
</dbReference>
<dbReference type="RefSeq" id="WP_291027174.1">
    <property type="nucleotide sequence ID" value="NZ_CALESN010000015.1"/>
</dbReference>
<dbReference type="EMBL" id="FLUM01000002">
    <property type="protein sequence ID" value="SBW00643.1"/>
    <property type="molecule type" value="Genomic_DNA"/>
</dbReference>
<accession>A0A212JMH7</accession>
<reference evidence="3" key="1">
    <citation type="submission" date="2016-04" db="EMBL/GenBank/DDBJ databases">
        <authorList>
            <person name="Evans L.H."/>
            <person name="Alamgir A."/>
            <person name="Owens N."/>
            <person name="Weber N.D."/>
            <person name="Virtaneva K."/>
            <person name="Barbian K."/>
            <person name="Babar A."/>
            <person name="Rosenke K."/>
        </authorList>
    </citation>
    <scope>NUCLEOTIDE SEQUENCE</scope>
    <source>
        <strain evidence="3">86-1</strain>
    </source>
</reference>
<dbReference type="Pfam" id="PF00723">
    <property type="entry name" value="Glyco_hydro_15"/>
    <property type="match status" value="1"/>
</dbReference>
<evidence type="ECO:0000313" key="3">
    <source>
        <dbReference type="EMBL" id="SBW00643.1"/>
    </source>
</evidence>
<name>A0A212JMH7_9BACT</name>
<dbReference type="PANTHER" id="PTHR31616">
    <property type="entry name" value="TREHALASE"/>
    <property type="match status" value="1"/>
</dbReference>
<dbReference type="AlphaFoldDB" id="A0A212JMH7"/>
<dbReference type="InterPro" id="IPR045582">
    <property type="entry name" value="Trehalase-like_N"/>
</dbReference>